<feature type="coiled-coil region" evidence="1">
    <location>
        <begin position="159"/>
        <end position="356"/>
    </location>
</feature>
<sequence>MARNVLSRMETICAEVMEMPEIFLADGEDDDDVESTVEIDELDELAADEDDAESVEDCDGEKSKDASKSGDGKGGKSSKEKGVSVKVNCEDKKQQKVGKWISRALRAAVNPIVSKFNLNLKVNLDLNVANKEGKQEAASSASKQQEAGKAKPTAQQLRRRADLARIKELEKENRHLEKVFEKIVTAYTDMKANLAEKSSEYDKLKEKHSQEESKLGKLVDELLILKKAISNFETENKKLEIEKLQLNKELRQEREDKTHKIKQFESKLEKLQTKSESEIKKLKEETGAQLMEKQTALNQKESDLNQLSKQLQTLQEDFAKSEANHLQNSQQHLQKQAQLELKVMDLMQKNRELTASGQEHRFSNSTVREDSCGTGHACPLCGSMFRNLADLQIHVESCVS</sequence>
<accession>A0A8D8F3L3</accession>
<dbReference type="AlphaFoldDB" id="A0A8D8F3L3"/>
<name>A0A8D8F3L3_CULPI</name>
<feature type="compositionally biased region" description="Basic and acidic residues" evidence="2">
    <location>
        <begin position="60"/>
        <end position="90"/>
    </location>
</feature>
<feature type="compositionally biased region" description="Acidic residues" evidence="2">
    <location>
        <begin position="42"/>
        <end position="59"/>
    </location>
</feature>
<feature type="compositionally biased region" description="Low complexity" evidence="2">
    <location>
        <begin position="135"/>
        <end position="156"/>
    </location>
</feature>
<reference evidence="3" key="1">
    <citation type="submission" date="2021-05" db="EMBL/GenBank/DDBJ databases">
        <authorList>
            <person name="Alioto T."/>
            <person name="Alioto T."/>
            <person name="Gomez Garrido J."/>
        </authorList>
    </citation>
    <scope>NUCLEOTIDE SEQUENCE</scope>
</reference>
<evidence type="ECO:0000256" key="2">
    <source>
        <dbReference type="SAM" id="MobiDB-lite"/>
    </source>
</evidence>
<proteinExistence type="predicted"/>
<feature type="region of interest" description="Disordered" evidence="2">
    <location>
        <begin position="135"/>
        <end position="158"/>
    </location>
</feature>
<evidence type="ECO:0000256" key="1">
    <source>
        <dbReference type="SAM" id="Coils"/>
    </source>
</evidence>
<evidence type="ECO:0000313" key="3">
    <source>
        <dbReference type="EMBL" id="CAG6458052.1"/>
    </source>
</evidence>
<dbReference type="EMBL" id="HBUE01033981">
    <property type="protein sequence ID" value="CAG6458052.1"/>
    <property type="molecule type" value="Transcribed_RNA"/>
</dbReference>
<organism evidence="3">
    <name type="scientific">Culex pipiens</name>
    <name type="common">House mosquito</name>
    <dbReference type="NCBI Taxonomy" id="7175"/>
    <lineage>
        <taxon>Eukaryota</taxon>
        <taxon>Metazoa</taxon>
        <taxon>Ecdysozoa</taxon>
        <taxon>Arthropoda</taxon>
        <taxon>Hexapoda</taxon>
        <taxon>Insecta</taxon>
        <taxon>Pterygota</taxon>
        <taxon>Neoptera</taxon>
        <taxon>Endopterygota</taxon>
        <taxon>Diptera</taxon>
        <taxon>Nematocera</taxon>
        <taxon>Culicoidea</taxon>
        <taxon>Culicidae</taxon>
        <taxon>Culicinae</taxon>
        <taxon>Culicini</taxon>
        <taxon>Culex</taxon>
        <taxon>Culex</taxon>
    </lineage>
</organism>
<keyword evidence="1" id="KW-0175">Coiled coil</keyword>
<feature type="region of interest" description="Disordered" evidence="2">
    <location>
        <begin position="42"/>
        <end position="90"/>
    </location>
</feature>
<protein>
    <submittedName>
        <fullName evidence="3">(northern house mosquito) hypothetical protein</fullName>
    </submittedName>
</protein>